<protein>
    <submittedName>
        <fullName evidence="1">Uncharacterized protein</fullName>
    </submittedName>
</protein>
<sequence>MGCSKKDSGLMTNAIRILVPTELCFVQKLLAKVILKLARETESSITTTITNTINDKNSTITNNTTSATNTTITTTTFIPGNTTNNKTQCRHYHH</sequence>
<keyword evidence="2" id="KW-1185">Reference proteome</keyword>
<gene>
    <name evidence="1" type="ORF">DPMN_151058</name>
</gene>
<dbReference type="EMBL" id="JAIWYP010000007">
    <property type="protein sequence ID" value="KAH3797477.1"/>
    <property type="molecule type" value="Genomic_DNA"/>
</dbReference>
<reference evidence="1" key="1">
    <citation type="journal article" date="2019" name="bioRxiv">
        <title>The Genome of the Zebra Mussel, Dreissena polymorpha: A Resource for Invasive Species Research.</title>
        <authorList>
            <person name="McCartney M.A."/>
            <person name="Auch B."/>
            <person name="Kono T."/>
            <person name="Mallez S."/>
            <person name="Zhang Y."/>
            <person name="Obille A."/>
            <person name="Becker A."/>
            <person name="Abrahante J.E."/>
            <person name="Garbe J."/>
            <person name="Badalamenti J.P."/>
            <person name="Herman A."/>
            <person name="Mangelson H."/>
            <person name="Liachko I."/>
            <person name="Sullivan S."/>
            <person name="Sone E.D."/>
            <person name="Koren S."/>
            <person name="Silverstein K.A.T."/>
            <person name="Beckman K.B."/>
            <person name="Gohl D.M."/>
        </authorList>
    </citation>
    <scope>NUCLEOTIDE SEQUENCE</scope>
    <source>
        <strain evidence="1">Duluth1</strain>
        <tissue evidence="1">Whole animal</tissue>
    </source>
</reference>
<name>A0A9D4FKG1_DREPO</name>
<evidence type="ECO:0000313" key="1">
    <source>
        <dbReference type="EMBL" id="KAH3797477.1"/>
    </source>
</evidence>
<dbReference type="AlphaFoldDB" id="A0A9D4FKG1"/>
<accession>A0A9D4FKG1</accession>
<organism evidence="1 2">
    <name type="scientific">Dreissena polymorpha</name>
    <name type="common">Zebra mussel</name>
    <name type="synonym">Mytilus polymorpha</name>
    <dbReference type="NCBI Taxonomy" id="45954"/>
    <lineage>
        <taxon>Eukaryota</taxon>
        <taxon>Metazoa</taxon>
        <taxon>Spiralia</taxon>
        <taxon>Lophotrochozoa</taxon>
        <taxon>Mollusca</taxon>
        <taxon>Bivalvia</taxon>
        <taxon>Autobranchia</taxon>
        <taxon>Heteroconchia</taxon>
        <taxon>Euheterodonta</taxon>
        <taxon>Imparidentia</taxon>
        <taxon>Neoheterodontei</taxon>
        <taxon>Myida</taxon>
        <taxon>Dreissenoidea</taxon>
        <taxon>Dreissenidae</taxon>
        <taxon>Dreissena</taxon>
    </lineage>
</organism>
<comment type="caution">
    <text evidence="1">The sequence shown here is derived from an EMBL/GenBank/DDBJ whole genome shotgun (WGS) entry which is preliminary data.</text>
</comment>
<evidence type="ECO:0000313" key="2">
    <source>
        <dbReference type="Proteomes" id="UP000828390"/>
    </source>
</evidence>
<dbReference type="Proteomes" id="UP000828390">
    <property type="component" value="Unassembled WGS sequence"/>
</dbReference>
<reference evidence="1" key="2">
    <citation type="submission" date="2020-11" db="EMBL/GenBank/DDBJ databases">
        <authorList>
            <person name="McCartney M.A."/>
            <person name="Auch B."/>
            <person name="Kono T."/>
            <person name="Mallez S."/>
            <person name="Becker A."/>
            <person name="Gohl D.M."/>
            <person name="Silverstein K.A.T."/>
            <person name="Koren S."/>
            <person name="Bechman K.B."/>
            <person name="Herman A."/>
            <person name="Abrahante J.E."/>
            <person name="Garbe J."/>
        </authorList>
    </citation>
    <scope>NUCLEOTIDE SEQUENCE</scope>
    <source>
        <strain evidence="1">Duluth1</strain>
        <tissue evidence="1">Whole animal</tissue>
    </source>
</reference>
<proteinExistence type="predicted"/>